<name>A0A3E0VJ21_9MICO</name>
<dbReference type="GO" id="GO:0016020">
    <property type="term" value="C:membrane"/>
    <property type="evidence" value="ECO:0007669"/>
    <property type="project" value="TreeGrafter"/>
</dbReference>
<dbReference type="InterPro" id="IPR005804">
    <property type="entry name" value="FA_desaturase_dom"/>
</dbReference>
<feature type="transmembrane region" description="Helical" evidence="1">
    <location>
        <begin position="219"/>
        <end position="237"/>
    </location>
</feature>
<dbReference type="Proteomes" id="UP000256486">
    <property type="component" value="Unassembled WGS sequence"/>
</dbReference>
<protein>
    <submittedName>
        <fullName evidence="3">Acyl-CoA desaturase</fullName>
    </submittedName>
</protein>
<dbReference type="PIRSF" id="PIRSF015921">
    <property type="entry name" value="FA_sphinglp_des"/>
    <property type="match status" value="1"/>
</dbReference>
<comment type="caution">
    <text evidence="3">The sequence shown here is derived from an EMBL/GenBank/DDBJ whole genome shotgun (WGS) entry which is preliminary data.</text>
</comment>
<evidence type="ECO:0000256" key="1">
    <source>
        <dbReference type="SAM" id="Phobius"/>
    </source>
</evidence>
<gene>
    <name evidence="3" type="ORF">B7R54_12685</name>
</gene>
<dbReference type="CDD" id="cd03506">
    <property type="entry name" value="Delta6-FADS-like"/>
    <property type="match status" value="1"/>
</dbReference>
<dbReference type="AlphaFoldDB" id="A0A3E0VJ21"/>
<dbReference type="Pfam" id="PF00487">
    <property type="entry name" value="FA_desaturase"/>
    <property type="match status" value="1"/>
</dbReference>
<proteinExistence type="predicted"/>
<feature type="transmembrane region" description="Helical" evidence="1">
    <location>
        <begin position="83"/>
        <end position="103"/>
    </location>
</feature>
<keyword evidence="4" id="KW-1185">Reference proteome</keyword>
<evidence type="ECO:0000313" key="4">
    <source>
        <dbReference type="Proteomes" id="UP000256486"/>
    </source>
</evidence>
<dbReference type="OrthoDB" id="104711at2"/>
<reference evidence="3 4" key="1">
    <citation type="submission" date="2017-04" db="EMBL/GenBank/DDBJ databases">
        <title>Comparative genome analysis of Subtercola boreus.</title>
        <authorList>
            <person name="Cho Y.-J."/>
            <person name="Cho A."/>
            <person name="Kim O.-S."/>
            <person name="Lee J.-I."/>
        </authorList>
    </citation>
    <scope>NUCLEOTIDE SEQUENCE [LARGE SCALE GENOMIC DNA]</scope>
    <source>
        <strain evidence="3 4">K300</strain>
    </source>
</reference>
<dbReference type="GO" id="GO:0008610">
    <property type="term" value="P:lipid biosynthetic process"/>
    <property type="evidence" value="ECO:0007669"/>
    <property type="project" value="UniProtKB-ARBA"/>
</dbReference>
<dbReference type="PANTHER" id="PTHR19353">
    <property type="entry name" value="FATTY ACID DESATURASE 2"/>
    <property type="match status" value="1"/>
</dbReference>
<dbReference type="InterPro" id="IPR012171">
    <property type="entry name" value="Fatty_acid_desaturase"/>
</dbReference>
<feature type="transmembrane region" description="Helical" evidence="1">
    <location>
        <begin position="56"/>
        <end position="77"/>
    </location>
</feature>
<feature type="domain" description="Fatty acid desaturase" evidence="2">
    <location>
        <begin position="82"/>
        <end position="341"/>
    </location>
</feature>
<accession>A0A3E0VJ21</accession>
<dbReference type="GO" id="GO:0016717">
    <property type="term" value="F:oxidoreductase activity, acting on paired donors, with oxidation of a pair of donors resulting in the reduction of molecular oxygen to two molecules of water"/>
    <property type="evidence" value="ECO:0007669"/>
    <property type="project" value="TreeGrafter"/>
</dbReference>
<evidence type="ECO:0000313" key="3">
    <source>
        <dbReference type="EMBL" id="RFA09962.1"/>
    </source>
</evidence>
<keyword evidence="1" id="KW-0472">Membrane</keyword>
<sequence length="376" mass="41648">MRLTVSATVPSAVPVPASKVLFTRTKPGGNRVNPTTEYSALLRTVRDAGLLRRRRGFYGLMFGILVAALGGVVTGFVLLGDSWFQLLMAAALGLILTQFAFLAHEASHRQVFESGKANDLAGRTLANLFVGISYSWWMTKHSRHHANPNIIGKDPDIDRDFVSFTEEDAAATKGISRWLTKRQGYIFFPILVFEGLNLHLHGFRTVFGRGKVDKRTVEIIMLLARIGAYLAIVFLALPLGMAFAFVGVQLAVFGVYMGSSFAPNHIGMPVLPRDSKVDFLRRQVLTSRNISGGWFMNFFMGGLNYQVEHHLFPNMPRPALKHAQQIAREYCETHTILYTETTLFEAYGAVVGHMNKVGLAAAKNEFMCPVGSAYGR</sequence>
<keyword evidence="1" id="KW-0812">Transmembrane</keyword>
<evidence type="ECO:0000259" key="2">
    <source>
        <dbReference type="Pfam" id="PF00487"/>
    </source>
</evidence>
<dbReference type="EMBL" id="NBWZ01000001">
    <property type="protein sequence ID" value="RFA09962.1"/>
    <property type="molecule type" value="Genomic_DNA"/>
</dbReference>
<keyword evidence="1" id="KW-1133">Transmembrane helix</keyword>
<dbReference type="PANTHER" id="PTHR19353:SF19">
    <property type="entry name" value="DELTA(5) FATTY ACID DESATURASE C-RELATED"/>
    <property type="match status" value="1"/>
</dbReference>
<organism evidence="3 4">
    <name type="scientific">Subtercola boreus</name>
    <dbReference type="NCBI Taxonomy" id="120213"/>
    <lineage>
        <taxon>Bacteria</taxon>
        <taxon>Bacillati</taxon>
        <taxon>Actinomycetota</taxon>
        <taxon>Actinomycetes</taxon>
        <taxon>Micrococcales</taxon>
        <taxon>Microbacteriaceae</taxon>
        <taxon>Subtercola</taxon>
    </lineage>
</organism>